<sequence>MIFVKGSNFLNKREIFIIGAKGIPAKYGGFESFVDQLTARNQDEDLHYNVACRRDLSDNKSDYFEYNGATCFNVDVPNVGPARAILYDIKSFDQAIAEIKKRHINKPIVYVLACRIGPFINHLKRKLKPYNGLLFINPDGHEWLRAKWSLPVRKYWKYSEKLMVKYSDLLICDSQSIEDYINRDYQMYNPRTTYISYGSDLVKADISESDYKVRKWYETHYVRKNEYYLIVGRFVPENNYETMIKEFMMSGTEKDLVIITNVEKNSFYEKLLEETHFSEDKRIKFVGTVYDKELLKYIRENAFAYIHGHEVGGTNPSLLEALGSTKINLLLDVGFNKEVGENSALYWSKQSGALAKLIEQADALSADEIEQLDQASTQRIADAYSWSFIVGEYEKEFLEVN</sequence>
<comment type="caution">
    <text evidence="2">The sequence shown here is derived from an EMBL/GenBank/DDBJ whole genome shotgun (WGS) entry which is preliminary data.</text>
</comment>
<dbReference type="SUPFAM" id="SSF53756">
    <property type="entry name" value="UDP-Glycosyltransferase/glycogen phosphorylase"/>
    <property type="match status" value="1"/>
</dbReference>
<evidence type="ECO:0000313" key="2">
    <source>
        <dbReference type="EMBL" id="KRK99588.1"/>
    </source>
</evidence>
<dbReference type="PANTHER" id="PTHR46401">
    <property type="entry name" value="GLYCOSYLTRANSFERASE WBBK-RELATED"/>
    <property type="match status" value="1"/>
</dbReference>
<dbReference type="PANTHER" id="PTHR46401:SF8">
    <property type="entry name" value="BLL6006 PROTEIN"/>
    <property type="match status" value="1"/>
</dbReference>
<dbReference type="InterPro" id="IPR015393">
    <property type="entry name" value="DUF1972"/>
</dbReference>
<evidence type="ECO:0000313" key="3">
    <source>
        <dbReference type="Proteomes" id="UP000051379"/>
    </source>
</evidence>
<dbReference type="Pfam" id="PF09314">
    <property type="entry name" value="DUF1972"/>
    <property type="match status" value="1"/>
</dbReference>
<reference evidence="2 3" key="1">
    <citation type="journal article" date="2015" name="Genome Announc.">
        <title>Expanding the biotechnology potential of lactobacilli through comparative genomics of 213 strains and associated genera.</title>
        <authorList>
            <person name="Sun Z."/>
            <person name="Harris H.M."/>
            <person name="McCann A."/>
            <person name="Guo C."/>
            <person name="Argimon S."/>
            <person name="Zhang W."/>
            <person name="Yang X."/>
            <person name="Jeffery I.B."/>
            <person name="Cooney J.C."/>
            <person name="Kagawa T.F."/>
            <person name="Liu W."/>
            <person name="Song Y."/>
            <person name="Salvetti E."/>
            <person name="Wrobel A."/>
            <person name="Rasinkangas P."/>
            <person name="Parkhill J."/>
            <person name="Rea M.C."/>
            <person name="O'Sullivan O."/>
            <person name="Ritari J."/>
            <person name="Douillard F.P."/>
            <person name="Paul Ross R."/>
            <person name="Yang R."/>
            <person name="Briner A.E."/>
            <person name="Felis G.E."/>
            <person name="de Vos W.M."/>
            <person name="Barrangou R."/>
            <person name="Klaenhammer T.R."/>
            <person name="Caufield P.W."/>
            <person name="Cui Y."/>
            <person name="Zhang H."/>
            <person name="O'Toole P.W."/>
        </authorList>
    </citation>
    <scope>NUCLEOTIDE SEQUENCE [LARGE SCALE GENOMIC DNA]</scope>
    <source>
        <strain evidence="2 3">JCM 17355</strain>
    </source>
</reference>
<evidence type="ECO:0000259" key="1">
    <source>
        <dbReference type="Pfam" id="PF09314"/>
    </source>
</evidence>
<dbReference type="Proteomes" id="UP000051379">
    <property type="component" value="Unassembled WGS sequence"/>
</dbReference>
<dbReference type="Gene3D" id="3.40.50.2000">
    <property type="entry name" value="Glycogen Phosphorylase B"/>
    <property type="match status" value="2"/>
</dbReference>
<keyword evidence="3" id="KW-1185">Reference proteome</keyword>
<accession>A0ABR5P961</accession>
<proteinExistence type="predicted"/>
<gene>
    <name evidence="2" type="ORF">FC88_GL002435</name>
</gene>
<feature type="domain" description="DUF1972" evidence="1">
    <location>
        <begin position="13"/>
        <end position="200"/>
    </location>
</feature>
<organism evidence="2 3">
    <name type="scientific">Companilactobacillus futsaii JCM 17355</name>
    <dbReference type="NCBI Taxonomy" id="1423818"/>
    <lineage>
        <taxon>Bacteria</taxon>
        <taxon>Bacillati</taxon>
        <taxon>Bacillota</taxon>
        <taxon>Bacilli</taxon>
        <taxon>Lactobacillales</taxon>
        <taxon>Lactobacillaceae</taxon>
        <taxon>Companilactobacillus</taxon>
    </lineage>
</organism>
<dbReference type="EMBL" id="AZDO01000006">
    <property type="protein sequence ID" value="KRK99588.1"/>
    <property type="molecule type" value="Genomic_DNA"/>
</dbReference>
<dbReference type="NCBIfam" id="NF046071">
    <property type="entry name" value="B1-4RhmsylTfaseCps2T"/>
    <property type="match status" value="1"/>
</dbReference>
<name>A0ABR5P961_9LACO</name>
<protein>
    <submittedName>
        <fullName evidence="2">Alpha-D-GlcNAc alpha-1,2-L-rhamnosyltransferase</fullName>
    </submittedName>
</protein>